<name>A0A0N5A6M3_PARTI</name>
<dbReference type="FunFam" id="3.40.33.10:FF:000010">
    <property type="entry name" value="Predicted protein"/>
    <property type="match status" value="1"/>
</dbReference>
<dbReference type="PRINTS" id="PR00837">
    <property type="entry name" value="V5TPXLIKE"/>
</dbReference>
<dbReference type="Proteomes" id="UP000038045">
    <property type="component" value="Unplaced"/>
</dbReference>
<dbReference type="InterPro" id="IPR034113">
    <property type="entry name" value="SCP_GAPR1-like"/>
</dbReference>
<evidence type="ECO:0000256" key="2">
    <source>
        <dbReference type="SAM" id="SignalP"/>
    </source>
</evidence>
<dbReference type="Pfam" id="PF00188">
    <property type="entry name" value="CAP"/>
    <property type="match status" value="1"/>
</dbReference>
<dbReference type="Gene3D" id="3.40.33.10">
    <property type="entry name" value="CAP"/>
    <property type="match status" value="1"/>
</dbReference>
<dbReference type="PROSITE" id="PS51257">
    <property type="entry name" value="PROKAR_LIPOPROTEIN"/>
    <property type="match status" value="1"/>
</dbReference>
<evidence type="ECO:0000313" key="4">
    <source>
        <dbReference type="Proteomes" id="UP000038045"/>
    </source>
</evidence>
<proteinExistence type="predicted"/>
<keyword evidence="2" id="KW-0732">Signal</keyword>
<reference evidence="5" key="1">
    <citation type="submission" date="2017-02" db="UniProtKB">
        <authorList>
            <consortium name="WormBaseParasite"/>
        </authorList>
    </citation>
    <scope>IDENTIFICATION</scope>
</reference>
<feature type="chain" id="PRO_5005892751" evidence="2">
    <location>
        <begin position="21"/>
        <end position="307"/>
    </location>
</feature>
<feature type="compositionally biased region" description="Basic residues" evidence="1">
    <location>
        <begin position="85"/>
        <end position="103"/>
    </location>
</feature>
<dbReference type="InterPro" id="IPR002413">
    <property type="entry name" value="V5_allergen-like"/>
</dbReference>
<dbReference type="InterPro" id="IPR035940">
    <property type="entry name" value="CAP_sf"/>
</dbReference>
<dbReference type="InterPro" id="IPR001283">
    <property type="entry name" value="CRISP-related"/>
</dbReference>
<dbReference type="WBParaSite" id="PTRK_0001764600.1">
    <property type="protein sequence ID" value="PTRK_0001764600.1"/>
    <property type="gene ID" value="PTRK_0001764600"/>
</dbReference>
<dbReference type="SMART" id="SM00198">
    <property type="entry name" value="SCP"/>
    <property type="match status" value="1"/>
</dbReference>
<feature type="domain" description="SCP" evidence="3">
    <location>
        <begin position="156"/>
        <end position="290"/>
    </location>
</feature>
<feature type="compositionally biased region" description="Low complexity" evidence="1">
    <location>
        <begin position="126"/>
        <end position="147"/>
    </location>
</feature>
<protein>
    <submittedName>
        <fullName evidence="5">SCP domain-containing protein</fullName>
    </submittedName>
</protein>
<dbReference type="PANTHER" id="PTHR10334">
    <property type="entry name" value="CYSTEINE-RICH SECRETORY PROTEIN-RELATED"/>
    <property type="match status" value="1"/>
</dbReference>
<feature type="signal peptide" evidence="2">
    <location>
        <begin position="1"/>
        <end position="20"/>
    </location>
</feature>
<accession>A0A0N5A6M3</accession>
<feature type="region of interest" description="Disordered" evidence="1">
    <location>
        <begin position="79"/>
        <end position="151"/>
    </location>
</feature>
<dbReference type="InterPro" id="IPR014044">
    <property type="entry name" value="CAP_dom"/>
</dbReference>
<keyword evidence="4" id="KW-1185">Reference proteome</keyword>
<evidence type="ECO:0000259" key="3">
    <source>
        <dbReference type="SMART" id="SM00198"/>
    </source>
</evidence>
<dbReference type="SUPFAM" id="SSF55797">
    <property type="entry name" value="PR-1-like"/>
    <property type="match status" value="1"/>
</dbReference>
<evidence type="ECO:0000256" key="1">
    <source>
        <dbReference type="SAM" id="MobiDB-lite"/>
    </source>
</evidence>
<organism evidence="4 5">
    <name type="scientific">Parastrongyloides trichosuri</name>
    <name type="common">Possum-specific nematode worm</name>
    <dbReference type="NCBI Taxonomy" id="131310"/>
    <lineage>
        <taxon>Eukaryota</taxon>
        <taxon>Metazoa</taxon>
        <taxon>Ecdysozoa</taxon>
        <taxon>Nematoda</taxon>
        <taxon>Chromadorea</taxon>
        <taxon>Rhabditida</taxon>
        <taxon>Tylenchina</taxon>
        <taxon>Panagrolaimomorpha</taxon>
        <taxon>Strongyloidoidea</taxon>
        <taxon>Strongyloididae</taxon>
        <taxon>Parastrongyloides</taxon>
    </lineage>
</organism>
<dbReference type="PRINTS" id="PR00838">
    <property type="entry name" value="V5ALLERGEN"/>
</dbReference>
<evidence type="ECO:0000313" key="5">
    <source>
        <dbReference type="WBParaSite" id="PTRK_0001764600.1"/>
    </source>
</evidence>
<dbReference type="STRING" id="131310.A0A0N5A6M3"/>
<dbReference type="CDD" id="cd05382">
    <property type="entry name" value="CAP_GAPR1-like"/>
    <property type="match status" value="1"/>
</dbReference>
<sequence length="307" mass="35870">MNIVFRQFLLTIILFIFVSCQNEKYDYNLEKGDEESSYLFNDESFHSLKTLDNYMKYSYSKGKKIKDSSSTMTELQLSKFTKTPKLPKNKKTKKPLKRTKIPKPSKVTKVPKPTKPLKTTRKPKPSKTTETTTKVETTTSDIMTTTTSPQEPESHRWFDVFLYQTNRYRNRHGALPLKYNETIANLAQIYAEDLAYNGSPLYHDKDSTYGENLAGGELHYITNTITHWYNEIKYYDFKKPGFNESTKHFTALVWKDTKQVGCGIAQQGQPFYYYDYYVVCKYYPPGNIEGKYKENVLPSLDKGIEYR</sequence>
<dbReference type="AlphaFoldDB" id="A0A0N5A6M3"/>